<evidence type="ECO:0000313" key="2">
    <source>
        <dbReference type="EMBL" id="SDZ28604.1"/>
    </source>
</evidence>
<keyword evidence="1" id="KW-1133">Transmembrane helix</keyword>
<sequence>MTVAALFAAAGAWLGWRWAAGLPADVEARSLAMSAAPGLSVAEVDRLEPVFSYQFSTGPATRILGSDNYNGGYVLCTMDTPDGSYGSVLTGVEANLRQQGWKVTPTSPGRELTATRADLALFVLPVSDGAVLPELTPEAQLGMEFVRPEPAAVLPLTVVGWLVGLLLGGLVVLAGAGRLSGRGASGPAAAALAGVGSLLLLPATVLSSGDVIYLQLINSAMVSPPATWSAYTYILIRPLSMLGVAVLATALVLLLLPRRRAQWARGS</sequence>
<dbReference type="AlphaFoldDB" id="A0A1H3RS53"/>
<name>A0A1H3RS53_9ACTN</name>
<evidence type="ECO:0000256" key="1">
    <source>
        <dbReference type="SAM" id="Phobius"/>
    </source>
</evidence>
<keyword evidence="1" id="KW-0472">Membrane</keyword>
<dbReference type="Proteomes" id="UP000199632">
    <property type="component" value="Unassembled WGS sequence"/>
</dbReference>
<keyword evidence="3" id="KW-1185">Reference proteome</keyword>
<gene>
    <name evidence="2" type="ORF">SAMN05421684_4162</name>
</gene>
<feature type="transmembrane region" description="Helical" evidence="1">
    <location>
        <begin position="234"/>
        <end position="256"/>
    </location>
</feature>
<proteinExistence type="predicted"/>
<dbReference type="EMBL" id="FNQB01000002">
    <property type="protein sequence ID" value="SDZ28604.1"/>
    <property type="molecule type" value="Genomic_DNA"/>
</dbReference>
<feature type="transmembrane region" description="Helical" evidence="1">
    <location>
        <begin position="153"/>
        <end position="176"/>
    </location>
</feature>
<accession>A0A1H3RS53</accession>
<feature type="transmembrane region" description="Helical" evidence="1">
    <location>
        <begin position="188"/>
        <end position="214"/>
    </location>
</feature>
<dbReference type="STRING" id="137265.SAMN05421684_4162"/>
<dbReference type="RefSeq" id="WP_090794933.1">
    <property type="nucleotide sequence ID" value="NZ_BOND01000020.1"/>
</dbReference>
<evidence type="ECO:0000313" key="3">
    <source>
        <dbReference type="Proteomes" id="UP000199632"/>
    </source>
</evidence>
<organism evidence="2 3">
    <name type="scientific">Asanoa ishikariensis</name>
    <dbReference type="NCBI Taxonomy" id="137265"/>
    <lineage>
        <taxon>Bacteria</taxon>
        <taxon>Bacillati</taxon>
        <taxon>Actinomycetota</taxon>
        <taxon>Actinomycetes</taxon>
        <taxon>Micromonosporales</taxon>
        <taxon>Micromonosporaceae</taxon>
        <taxon>Asanoa</taxon>
    </lineage>
</organism>
<keyword evidence="1" id="KW-0812">Transmembrane</keyword>
<protein>
    <submittedName>
        <fullName evidence="2">Uncharacterized protein</fullName>
    </submittedName>
</protein>
<reference evidence="3" key="1">
    <citation type="submission" date="2016-10" db="EMBL/GenBank/DDBJ databases">
        <authorList>
            <person name="Varghese N."/>
            <person name="Submissions S."/>
        </authorList>
    </citation>
    <scope>NUCLEOTIDE SEQUENCE [LARGE SCALE GENOMIC DNA]</scope>
    <source>
        <strain evidence="3">DSM 44718</strain>
    </source>
</reference>